<evidence type="ECO:0000313" key="4">
    <source>
        <dbReference type="EMBL" id="MBG9389916.1"/>
    </source>
</evidence>
<evidence type="ECO:0000256" key="2">
    <source>
        <dbReference type="SAM" id="SignalP"/>
    </source>
</evidence>
<dbReference type="RefSeq" id="WP_196987687.1">
    <property type="nucleotide sequence ID" value="NZ_JADWYS010000001.1"/>
</dbReference>
<dbReference type="SMART" id="SM00267">
    <property type="entry name" value="GGDEF"/>
    <property type="match status" value="1"/>
</dbReference>
<comment type="caution">
    <text evidence="4">The sequence shown here is derived from an EMBL/GenBank/DDBJ whole genome shotgun (WGS) entry which is preliminary data.</text>
</comment>
<feature type="transmembrane region" description="Helical" evidence="1">
    <location>
        <begin position="314"/>
        <end position="336"/>
    </location>
</feature>
<protein>
    <submittedName>
        <fullName evidence="4">Diguanylate cyclase</fullName>
    </submittedName>
</protein>
<feature type="domain" description="GGDEF" evidence="3">
    <location>
        <begin position="441"/>
        <end position="574"/>
    </location>
</feature>
<evidence type="ECO:0000259" key="3">
    <source>
        <dbReference type="PROSITE" id="PS50887"/>
    </source>
</evidence>
<dbReference type="Gene3D" id="3.30.70.270">
    <property type="match status" value="1"/>
</dbReference>
<dbReference type="Gene3D" id="2.60.40.2380">
    <property type="match status" value="1"/>
</dbReference>
<keyword evidence="1" id="KW-0472">Membrane</keyword>
<feature type="transmembrane region" description="Helical" evidence="1">
    <location>
        <begin position="194"/>
        <end position="217"/>
    </location>
</feature>
<sequence>MGFIAGARRRVVLLSWLLLVLAACAAAPAWGRTVLDLDTARQPVDLQDWGDYWIDPTGSVAVEGVAASTSIPWKPTQASQIHPLTTGHALWVRFTIPPAPDAERWYLEIPYPSVNRVSLYTQDGAGKWVAQTAGDLIPVADWPVPHRHPLLPVLVSAEEPRAYLLRVENPHAFGAPLQFVSESYLGLHEQSTSLILGIYFGLAGLAVAVGFLSAVSLRDSAYGFYALGVLLMGMSQASMTGIAGLHLWPHWPAWTDVAPMIFPVLTVGSLVWFFSATASIPERSMKLHRLLTGLALFSLAIAVGIVLIEPSLRFKLMIPYIVIANLITLPAIAWAVTRGDRYALWLLCGMAPVIIGAAFPMAKLWGLLPANFLTMYGMQVGIAVELPVMLVILMVRSQQRRDYNRRIQGLDRIDPATGLINGHVFVERLDSMMSRSARLKFRSAVLLVDIVNLEQVRRDFGNRAAEELPLRVAGRLLSVAREIDGVARLSALRFGMLVEGPLTDEEAASIGPRVVAHCLMPQKGKPVDWVAQVRIAQTMVPTDRADAQQVVERLSALLVNVAPETKRAVFTLAS</sequence>
<evidence type="ECO:0000313" key="5">
    <source>
        <dbReference type="Proteomes" id="UP000651050"/>
    </source>
</evidence>
<feature type="transmembrane region" description="Helical" evidence="1">
    <location>
        <begin position="260"/>
        <end position="278"/>
    </location>
</feature>
<dbReference type="InterPro" id="IPR011622">
    <property type="entry name" value="7TMR_DISM_rcpt_extracell_dom2"/>
</dbReference>
<accession>A0A931H752</accession>
<dbReference type="InterPro" id="IPR011623">
    <property type="entry name" value="7TMR_DISM_rcpt_extracell_dom1"/>
</dbReference>
<feature type="signal peptide" evidence="2">
    <location>
        <begin position="1"/>
        <end position="25"/>
    </location>
</feature>
<feature type="chain" id="PRO_5036928070" evidence="2">
    <location>
        <begin position="26"/>
        <end position="574"/>
    </location>
</feature>
<gene>
    <name evidence="4" type="ORF">I5803_17935</name>
</gene>
<dbReference type="Proteomes" id="UP000651050">
    <property type="component" value="Unassembled WGS sequence"/>
</dbReference>
<organism evidence="4 5">
    <name type="scientific">Caenimonas aquaedulcis</name>
    <dbReference type="NCBI Taxonomy" id="2793270"/>
    <lineage>
        <taxon>Bacteria</taxon>
        <taxon>Pseudomonadati</taxon>
        <taxon>Pseudomonadota</taxon>
        <taxon>Betaproteobacteria</taxon>
        <taxon>Burkholderiales</taxon>
        <taxon>Comamonadaceae</taxon>
        <taxon>Caenimonas</taxon>
    </lineage>
</organism>
<dbReference type="Pfam" id="PF00990">
    <property type="entry name" value="GGDEF"/>
    <property type="match status" value="1"/>
</dbReference>
<feature type="transmembrane region" description="Helical" evidence="1">
    <location>
        <begin position="290"/>
        <end position="308"/>
    </location>
</feature>
<dbReference type="PROSITE" id="PS50887">
    <property type="entry name" value="GGDEF"/>
    <property type="match status" value="1"/>
</dbReference>
<evidence type="ECO:0000256" key="1">
    <source>
        <dbReference type="SAM" id="Phobius"/>
    </source>
</evidence>
<proteinExistence type="predicted"/>
<dbReference type="SUPFAM" id="SSF55073">
    <property type="entry name" value="Nucleotide cyclase"/>
    <property type="match status" value="1"/>
</dbReference>
<dbReference type="AlphaFoldDB" id="A0A931H752"/>
<dbReference type="EMBL" id="JADWYS010000001">
    <property type="protein sequence ID" value="MBG9389916.1"/>
    <property type="molecule type" value="Genomic_DNA"/>
</dbReference>
<dbReference type="Pfam" id="PF07696">
    <property type="entry name" value="7TMR-DISMED2"/>
    <property type="match status" value="1"/>
</dbReference>
<keyword evidence="5" id="KW-1185">Reference proteome</keyword>
<keyword evidence="2" id="KW-0732">Signal</keyword>
<feature type="transmembrane region" description="Helical" evidence="1">
    <location>
        <begin position="343"/>
        <end position="362"/>
    </location>
</feature>
<dbReference type="Pfam" id="PF07695">
    <property type="entry name" value="7TMR-DISM_7TM"/>
    <property type="match status" value="1"/>
</dbReference>
<reference evidence="4" key="1">
    <citation type="submission" date="2020-11" db="EMBL/GenBank/DDBJ databases">
        <title>Bacterial whole genome sequence for Caenimonas sp. DR4.4.</title>
        <authorList>
            <person name="Le V."/>
            <person name="Ko S.-R."/>
            <person name="Ahn C.-Y."/>
            <person name="Oh H.-M."/>
        </authorList>
    </citation>
    <scope>NUCLEOTIDE SEQUENCE</scope>
    <source>
        <strain evidence="4">DR4.4</strain>
    </source>
</reference>
<dbReference type="InterPro" id="IPR029787">
    <property type="entry name" value="Nucleotide_cyclase"/>
</dbReference>
<dbReference type="InterPro" id="IPR043128">
    <property type="entry name" value="Rev_trsase/Diguanyl_cyclase"/>
</dbReference>
<feature type="transmembrane region" description="Helical" evidence="1">
    <location>
        <begin position="224"/>
        <end position="248"/>
    </location>
</feature>
<dbReference type="InterPro" id="IPR000160">
    <property type="entry name" value="GGDEF_dom"/>
</dbReference>
<feature type="transmembrane region" description="Helical" evidence="1">
    <location>
        <begin position="374"/>
        <end position="395"/>
    </location>
</feature>
<keyword evidence="1" id="KW-1133">Transmembrane helix</keyword>
<keyword evidence="1" id="KW-0812">Transmembrane</keyword>
<name>A0A931H752_9BURK</name>